<reference evidence="11" key="1">
    <citation type="submission" date="2022-03" db="EMBL/GenBank/DDBJ databases">
        <title>A functionally conserved STORR gene fusion in Papaver species that diverged 16.8 million years ago.</title>
        <authorList>
            <person name="Catania T."/>
        </authorList>
    </citation>
    <scope>NUCLEOTIDE SEQUENCE</scope>
    <source>
        <strain evidence="11">S-191538</strain>
    </source>
</reference>
<evidence type="ECO:0000259" key="10">
    <source>
        <dbReference type="PROSITE" id="PS50089"/>
    </source>
</evidence>
<evidence type="ECO:0000256" key="3">
    <source>
        <dbReference type="ARBA" id="ARBA00022679"/>
    </source>
</evidence>
<feature type="compositionally biased region" description="Low complexity" evidence="9">
    <location>
        <begin position="44"/>
        <end position="54"/>
    </location>
</feature>
<keyword evidence="4" id="KW-0479">Metal-binding</keyword>
<proteinExistence type="predicted"/>
<dbReference type="EMBL" id="JAJJMA010165545">
    <property type="protein sequence ID" value="MCL7036230.1"/>
    <property type="molecule type" value="Genomic_DNA"/>
</dbReference>
<evidence type="ECO:0000256" key="4">
    <source>
        <dbReference type="ARBA" id="ARBA00022723"/>
    </source>
</evidence>
<dbReference type="InterPro" id="IPR001841">
    <property type="entry name" value="Znf_RING"/>
</dbReference>
<dbReference type="FunFam" id="3.30.40.10:FF:000127">
    <property type="entry name" value="E3 ubiquitin-protein ligase RNF181"/>
    <property type="match status" value="1"/>
</dbReference>
<dbReference type="GO" id="GO:0016567">
    <property type="term" value="P:protein ubiquitination"/>
    <property type="evidence" value="ECO:0007669"/>
    <property type="project" value="UniProtKB-ARBA"/>
</dbReference>
<dbReference type="GO" id="GO:0061630">
    <property type="term" value="F:ubiquitin protein ligase activity"/>
    <property type="evidence" value="ECO:0007669"/>
    <property type="project" value="UniProtKB-EC"/>
</dbReference>
<name>A0AA41V671_PAPNU</name>
<keyword evidence="6" id="KW-0833">Ubl conjugation pathway</keyword>
<dbReference type="GO" id="GO:0008270">
    <property type="term" value="F:zinc ion binding"/>
    <property type="evidence" value="ECO:0007669"/>
    <property type="project" value="UniProtKB-KW"/>
</dbReference>
<dbReference type="PANTHER" id="PTHR15710:SF4">
    <property type="entry name" value="E3 UBIQUITIN-PROTEIN LIGASE AIP2"/>
    <property type="match status" value="1"/>
</dbReference>
<dbReference type="SMART" id="SM00184">
    <property type="entry name" value="RING"/>
    <property type="match status" value="1"/>
</dbReference>
<dbReference type="PROSITE" id="PS50089">
    <property type="entry name" value="ZF_RING_2"/>
    <property type="match status" value="1"/>
</dbReference>
<dbReference type="InterPro" id="IPR013083">
    <property type="entry name" value="Znf_RING/FYVE/PHD"/>
</dbReference>
<organism evidence="11 12">
    <name type="scientific">Papaver nudicaule</name>
    <name type="common">Iceland poppy</name>
    <dbReference type="NCBI Taxonomy" id="74823"/>
    <lineage>
        <taxon>Eukaryota</taxon>
        <taxon>Viridiplantae</taxon>
        <taxon>Streptophyta</taxon>
        <taxon>Embryophyta</taxon>
        <taxon>Tracheophyta</taxon>
        <taxon>Spermatophyta</taxon>
        <taxon>Magnoliopsida</taxon>
        <taxon>Ranunculales</taxon>
        <taxon>Papaveraceae</taxon>
        <taxon>Papaveroideae</taxon>
        <taxon>Papaver</taxon>
    </lineage>
</organism>
<dbReference type="EC" id="2.3.2.27" evidence="2"/>
<dbReference type="PANTHER" id="PTHR15710">
    <property type="entry name" value="E3 UBIQUITIN-PROTEIN LIGASE PRAJA"/>
    <property type="match status" value="1"/>
</dbReference>
<evidence type="ECO:0000256" key="2">
    <source>
        <dbReference type="ARBA" id="ARBA00012483"/>
    </source>
</evidence>
<evidence type="ECO:0000256" key="1">
    <source>
        <dbReference type="ARBA" id="ARBA00000900"/>
    </source>
</evidence>
<keyword evidence="3" id="KW-0808">Transferase</keyword>
<feature type="domain" description="RING-type" evidence="10">
    <location>
        <begin position="132"/>
        <end position="173"/>
    </location>
</feature>
<keyword evidence="5 8" id="KW-0863">Zinc-finger</keyword>
<evidence type="ECO:0000256" key="5">
    <source>
        <dbReference type="ARBA" id="ARBA00022771"/>
    </source>
</evidence>
<evidence type="ECO:0000256" key="6">
    <source>
        <dbReference type="ARBA" id="ARBA00022786"/>
    </source>
</evidence>
<evidence type="ECO:0000256" key="8">
    <source>
        <dbReference type="PROSITE-ProRule" id="PRU00175"/>
    </source>
</evidence>
<keyword evidence="12" id="KW-1185">Reference proteome</keyword>
<protein>
    <recommendedName>
        <fullName evidence="2">RING-type E3 ubiquitin transferase</fullName>
        <ecNumber evidence="2">2.3.2.27</ecNumber>
    </recommendedName>
</protein>
<sequence>MDMENEAFEEETSCTTIGHRLMSADPAAQRIWLVAQDLLATLSPAAAPPSESSPGQSRSATERASQLMDELVRTAEGIPGLQQLNQAVEASVQSLGSRPLIVPPASKEVVANLPTIIVTEETLMRLGVDTECAVCSENLVINDKMQELPCKHLFHPLCLMPWLDKHNSCPVCRHELPTDNEAYESWKASEKEAERARRDAANSVCGDSINIIR</sequence>
<dbReference type="Pfam" id="PF13639">
    <property type="entry name" value="zf-RING_2"/>
    <property type="match status" value="1"/>
</dbReference>
<gene>
    <name evidence="11" type="ORF">MKW94_030613</name>
</gene>
<feature type="compositionally biased region" description="Polar residues" evidence="9">
    <location>
        <begin position="55"/>
        <end position="64"/>
    </location>
</feature>
<evidence type="ECO:0000313" key="11">
    <source>
        <dbReference type="EMBL" id="MCL7036230.1"/>
    </source>
</evidence>
<dbReference type="AlphaFoldDB" id="A0AA41V671"/>
<evidence type="ECO:0000256" key="7">
    <source>
        <dbReference type="ARBA" id="ARBA00022833"/>
    </source>
</evidence>
<dbReference type="CDD" id="cd16667">
    <property type="entry name" value="RING-H2_RNF126-like"/>
    <property type="match status" value="1"/>
</dbReference>
<dbReference type="SUPFAM" id="SSF57850">
    <property type="entry name" value="RING/U-box"/>
    <property type="match status" value="1"/>
</dbReference>
<dbReference type="GO" id="GO:0005737">
    <property type="term" value="C:cytoplasm"/>
    <property type="evidence" value="ECO:0007669"/>
    <property type="project" value="TreeGrafter"/>
</dbReference>
<evidence type="ECO:0000256" key="9">
    <source>
        <dbReference type="SAM" id="MobiDB-lite"/>
    </source>
</evidence>
<keyword evidence="7" id="KW-0862">Zinc</keyword>
<dbReference type="Gene3D" id="3.30.40.10">
    <property type="entry name" value="Zinc/RING finger domain, C3HC4 (zinc finger)"/>
    <property type="match status" value="1"/>
</dbReference>
<comment type="caution">
    <text evidence="11">The sequence shown here is derived from an EMBL/GenBank/DDBJ whole genome shotgun (WGS) entry which is preliminary data.</text>
</comment>
<evidence type="ECO:0000313" key="12">
    <source>
        <dbReference type="Proteomes" id="UP001177140"/>
    </source>
</evidence>
<accession>A0AA41V671</accession>
<dbReference type="Proteomes" id="UP001177140">
    <property type="component" value="Unassembled WGS sequence"/>
</dbReference>
<feature type="region of interest" description="Disordered" evidence="9">
    <location>
        <begin position="44"/>
        <end position="65"/>
    </location>
</feature>
<comment type="catalytic activity">
    <reaction evidence="1">
        <text>S-ubiquitinyl-[E2 ubiquitin-conjugating enzyme]-L-cysteine + [acceptor protein]-L-lysine = [E2 ubiquitin-conjugating enzyme]-L-cysteine + N(6)-ubiquitinyl-[acceptor protein]-L-lysine.</text>
        <dbReference type="EC" id="2.3.2.27"/>
    </reaction>
</comment>